<dbReference type="InterPro" id="IPR035979">
    <property type="entry name" value="RBD_domain_sf"/>
</dbReference>
<dbReference type="Pfam" id="PF00076">
    <property type="entry name" value="RRM_1"/>
    <property type="match status" value="1"/>
</dbReference>
<keyword evidence="1 2" id="KW-0694">RNA-binding</keyword>
<evidence type="ECO:0000259" key="3">
    <source>
        <dbReference type="PROSITE" id="PS50102"/>
    </source>
</evidence>
<dbReference type="GO" id="GO:0003730">
    <property type="term" value="F:mRNA 3'-UTR binding"/>
    <property type="evidence" value="ECO:0007669"/>
    <property type="project" value="TreeGrafter"/>
</dbReference>
<dbReference type="Gene3D" id="3.30.70.330">
    <property type="match status" value="1"/>
</dbReference>
<dbReference type="GeneTree" id="ENSGT00940000168781"/>
<dbReference type="SUPFAM" id="SSF54928">
    <property type="entry name" value="RNA-binding domain, RBD"/>
    <property type="match status" value="1"/>
</dbReference>
<accession>A0A8C9XG92</accession>
<evidence type="ECO:0000256" key="1">
    <source>
        <dbReference type="ARBA" id="ARBA00022884"/>
    </source>
</evidence>
<evidence type="ECO:0000313" key="4">
    <source>
        <dbReference type="Ensembl" id="ENSSLUP00000009447.1"/>
    </source>
</evidence>
<dbReference type="Ensembl" id="ENSSLUT00000009748.1">
    <property type="protein sequence ID" value="ENSSLUP00000009447.1"/>
    <property type="gene ID" value="ENSSLUG00000004446.1"/>
</dbReference>
<dbReference type="GO" id="GO:0000398">
    <property type="term" value="P:mRNA splicing, via spliceosome"/>
    <property type="evidence" value="ECO:0007669"/>
    <property type="project" value="TreeGrafter"/>
</dbReference>
<proteinExistence type="predicted"/>
<evidence type="ECO:0000313" key="5">
    <source>
        <dbReference type="Proteomes" id="UP000694568"/>
    </source>
</evidence>
<keyword evidence="5" id="KW-1185">Reference proteome</keyword>
<reference evidence="4" key="2">
    <citation type="submission" date="2025-09" db="UniProtKB">
        <authorList>
            <consortium name="Ensembl"/>
        </authorList>
    </citation>
    <scope>IDENTIFICATION</scope>
</reference>
<dbReference type="PANTHER" id="PTHR48026:SF28">
    <property type="entry name" value="HETEROGENEOUS NUCLEAR RIBONUCLEOPROTEIN A0,-LIKE"/>
    <property type="match status" value="1"/>
</dbReference>
<dbReference type="PANTHER" id="PTHR48026">
    <property type="entry name" value="HOMOLOGOUS TO DROSOPHILA SQD (SQUID) PROTEIN"/>
    <property type="match status" value="1"/>
</dbReference>
<dbReference type="PROSITE" id="PS50102">
    <property type="entry name" value="RRM"/>
    <property type="match status" value="1"/>
</dbReference>
<reference evidence="4" key="1">
    <citation type="submission" date="2025-08" db="UniProtKB">
        <authorList>
            <consortium name="Ensembl"/>
        </authorList>
    </citation>
    <scope>IDENTIFICATION</scope>
</reference>
<protein>
    <recommendedName>
        <fullName evidence="3">RRM domain-containing protein</fullName>
    </recommendedName>
</protein>
<evidence type="ECO:0000256" key="2">
    <source>
        <dbReference type="PROSITE-ProRule" id="PRU00176"/>
    </source>
</evidence>
<feature type="domain" description="RRM" evidence="3">
    <location>
        <begin position="102"/>
        <end position="168"/>
    </location>
</feature>
<name>A0A8C9XG92_SANLU</name>
<dbReference type="Proteomes" id="UP000694568">
    <property type="component" value="Unplaced"/>
</dbReference>
<dbReference type="SMART" id="SM00360">
    <property type="entry name" value="RRM"/>
    <property type="match status" value="1"/>
</dbReference>
<sequence>HTTSRLSYFVYKLQMESGDDLPVDGVHMILGNDLAGGKVWAVGVPNVVKPPVGSSVVAPSARSQGSNDIFPKPHVVEGHKVDLKRAIARDVANNPDVLANVKKFFVGGVKDHIEVDNLTEYFSEFGVVEKARGFGFVFFKDTDSATKAVLTKYHVINGNKVEVKKALTRQEMSTGGCKRGRRKGKQGYGGYDEGGYPNQRMMSTQGCWILETFLALNCS</sequence>
<dbReference type="InterPro" id="IPR012677">
    <property type="entry name" value="Nucleotide-bd_a/b_plait_sf"/>
</dbReference>
<organism evidence="4 5">
    <name type="scientific">Sander lucioperca</name>
    <name type="common">Pike-perch</name>
    <name type="synonym">Perca lucioperca</name>
    <dbReference type="NCBI Taxonomy" id="283035"/>
    <lineage>
        <taxon>Eukaryota</taxon>
        <taxon>Metazoa</taxon>
        <taxon>Chordata</taxon>
        <taxon>Craniata</taxon>
        <taxon>Vertebrata</taxon>
        <taxon>Euteleostomi</taxon>
        <taxon>Actinopterygii</taxon>
        <taxon>Neopterygii</taxon>
        <taxon>Teleostei</taxon>
        <taxon>Neoteleostei</taxon>
        <taxon>Acanthomorphata</taxon>
        <taxon>Eupercaria</taxon>
        <taxon>Perciformes</taxon>
        <taxon>Percoidei</taxon>
        <taxon>Percidae</taxon>
        <taxon>Luciopercinae</taxon>
        <taxon>Sander</taxon>
    </lineage>
</organism>
<dbReference type="InterPro" id="IPR000504">
    <property type="entry name" value="RRM_dom"/>
</dbReference>
<dbReference type="AlphaFoldDB" id="A0A8C9XG92"/>
<dbReference type="GO" id="GO:0071013">
    <property type="term" value="C:catalytic step 2 spliceosome"/>
    <property type="evidence" value="ECO:0007669"/>
    <property type="project" value="TreeGrafter"/>
</dbReference>